<dbReference type="InterPro" id="IPR050493">
    <property type="entry name" value="FAD-dep_Monooxygenase_BioMet"/>
</dbReference>
<dbReference type="PRINTS" id="PR00420">
    <property type="entry name" value="RNGMNOXGNASE"/>
</dbReference>
<dbReference type="NCBIfam" id="NF005313">
    <property type="entry name" value="PRK06847.1"/>
    <property type="match status" value="1"/>
</dbReference>
<dbReference type="EMBL" id="NJGV01000021">
    <property type="protein sequence ID" value="OWY32959.1"/>
    <property type="molecule type" value="Genomic_DNA"/>
</dbReference>
<keyword evidence="2" id="KW-0503">Monooxygenase</keyword>
<dbReference type="Pfam" id="PF01494">
    <property type="entry name" value="FAD_binding_3"/>
    <property type="match status" value="1"/>
</dbReference>
<dbReference type="PANTHER" id="PTHR13789:SF309">
    <property type="entry name" value="PUTATIVE (AFU_ORTHOLOGUE AFUA_6G14510)-RELATED"/>
    <property type="match status" value="1"/>
</dbReference>
<evidence type="ECO:0000259" key="3">
    <source>
        <dbReference type="Pfam" id="PF01494"/>
    </source>
</evidence>
<proteinExistence type="predicted"/>
<protein>
    <submittedName>
        <fullName evidence="4">Oxidoreductase</fullName>
    </submittedName>
</protein>
<dbReference type="GO" id="GO:0004497">
    <property type="term" value="F:monooxygenase activity"/>
    <property type="evidence" value="ECO:0007669"/>
    <property type="project" value="UniProtKB-KW"/>
</dbReference>
<dbReference type="Gene3D" id="3.50.50.60">
    <property type="entry name" value="FAD/NAD(P)-binding domain"/>
    <property type="match status" value="1"/>
</dbReference>
<feature type="domain" description="FAD-binding" evidence="3">
    <location>
        <begin position="5"/>
        <end position="341"/>
    </location>
</feature>
<dbReference type="InterPro" id="IPR036188">
    <property type="entry name" value="FAD/NAD-bd_sf"/>
</dbReference>
<evidence type="ECO:0000313" key="4">
    <source>
        <dbReference type="EMBL" id="OWY32959.1"/>
    </source>
</evidence>
<reference evidence="4 5" key="1">
    <citation type="journal article" date="2010" name="Int. J. Syst. Evol. Microbiol.">
        <title>Reclassification of Herbaspirillum putei as a later heterotypic synonym of Herbaspirillum huttiense, with the description of H. huttiense subsp. huttiense subsp. nov. and H. huttiense subsp. putei subsp. nov., comb. nov., and description of Herbaspirillum aquaticum sp. nov.</title>
        <authorList>
            <person name="Dobritsa A.P."/>
            <person name="Reddy M.C."/>
            <person name="Samadpour M."/>
        </authorList>
    </citation>
    <scope>NUCLEOTIDE SEQUENCE [LARGE SCALE GENOMIC DNA]</scope>
    <source>
        <strain evidence="4 5">IEH 4430</strain>
    </source>
</reference>
<gene>
    <name evidence="4" type="ORF">CEJ45_18715</name>
</gene>
<accession>A0A225SR23</accession>
<dbReference type="Proteomes" id="UP000214747">
    <property type="component" value="Unassembled WGS sequence"/>
</dbReference>
<name>A0A225SR23_9BURK</name>
<dbReference type="SUPFAM" id="SSF51905">
    <property type="entry name" value="FAD/NAD(P)-binding domain"/>
    <property type="match status" value="1"/>
</dbReference>
<comment type="caution">
    <text evidence="4">The sequence shown here is derived from an EMBL/GenBank/DDBJ whole genome shotgun (WGS) entry which is preliminary data.</text>
</comment>
<sequence>MQQKKILVVGGGIGGMSAAISLARSGHAVELIDLDPQWRVYGAGITITGPTLRAFKALGVLPEIEAQAYTGHGIQVCSADGARLAVLPTPVRPEDGIPGCGGIMRPVLHKILSARVAGAGVKVRLGLSVEKIEQVHGQVEAELTDGSRGRYDLVIGADGLFSRMRSLLFPQAPAPQYTGQSAWRAQLPRPPEIDRRHFFLGGPYKVGLTPVSKDRMYMFLLENSPEKRRLPEASLPQELERLTRSYGGIIGDIGRSLTAENTIVQRPLEAFLLPGPWFRGRVLLIGDAAHPTTPQLASGAGLAAEDALVLAEELGDGSDIDGALQRYMARRYERCLLVVQNSLEIGRREQAGRPIAEQTVLVEQSLKVLAEPI</sequence>
<dbReference type="PANTHER" id="PTHR13789">
    <property type="entry name" value="MONOOXYGENASE"/>
    <property type="match status" value="1"/>
</dbReference>
<dbReference type="AlphaFoldDB" id="A0A225SR23"/>
<evidence type="ECO:0000313" key="5">
    <source>
        <dbReference type="Proteomes" id="UP000214747"/>
    </source>
</evidence>
<keyword evidence="5" id="KW-1185">Reference proteome</keyword>
<dbReference type="InterPro" id="IPR002938">
    <property type="entry name" value="FAD-bd"/>
</dbReference>
<keyword evidence="1" id="KW-0560">Oxidoreductase</keyword>
<organism evidence="4 5">
    <name type="scientific">Herbaspirillum aquaticum</name>
    <dbReference type="NCBI Taxonomy" id="568783"/>
    <lineage>
        <taxon>Bacteria</taxon>
        <taxon>Pseudomonadati</taxon>
        <taxon>Pseudomonadota</taxon>
        <taxon>Betaproteobacteria</taxon>
        <taxon>Burkholderiales</taxon>
        <taxon>Oxalobacteraceae</taxon>
        <taxon>Herbaspirillum</taxon>
    </lineage>
</organism>
<dbReference type="RefSeq" id="WP_088756545.1">
    <property type="nucleotide sequence ID" value="NZ_NJGV01000021.1"/>
</dbReference>
<evidence type="ECO:0000256" key="1">
    <source>
        <dbReference type="ARBA" id="ARBA00023002"/>
    </source>
</evidence>
<dbReference type="GO" id="GO:0071949">
    <property type="term" value="F:FAD binding"/>
    <property type="evidence" value="ECO:0007669"/>
    <property type="project" value="InterPro"/>
</dbReference>
<evidence type="ECO:0000256" key="2">
    <source>
        <dbReference type="ARBA" id="ARBA00023033"/>
    </source>
</evidence>